<keyword evidence="1" id="KW-0805">Transcription regulation</keyword>
<dbReference type="InterPro" id="IPR018356">
    <property type="entry name" value="Tscrpt_reg_HTH_DeoR_CS"/>
</dbReference>
<dbReference type="InterPro" id="IPR001034">
    <property type="entry name" value="DeoR_HTH"/>
</dbReference>
<dbReference type="SUPFAM" id="SSF46785">
    <property type="entry name" value="Winged helix' DNA-binding domain"/>
    <property type="match status" value="1"/>
</dbReference>
<dbReference type="Gene3D" id="1.10.10.10">
    <property type="entry name" value="Winged helix-like DNA-binding domain superfamily/Winged helix DNA-binding domain"/>
    <property type="match status" value="1"/>
</dbReference>
<proteinExistence type="predicted"/>
<dbReference type="SMART" id="SM01134">
    <property type="entry name" value="DeoRC"/>
    <property type="match status" value="1"/>
</dbReference>
<dbReference type="PATRIC" id="fig|1423774.3.peg.1958"/>
<dbReference type="GO" id="GO:0003677">
    <property type="term" value="F:DNA binding"/>
    <property type="evidence" value="ECO:0007669"/>
    <property type="project" value="UniProtKB-KW"/>
</dbReference>
<evidence type="ECO:0000256" key="3">
    <source>
        <dbReference type="ARBA" id="ARBA00023163"/>
    </source>
</evidence>
<feature type="domain" description="HTH deoR-type" evidence="4">
    <location>
        <begin position="6"/>
        <end position="61"/>
    </location>
</feature>
<dbReference type="Pfam" id="PF00455">
    <property type="entry name" value="DeoRC"/>
    <property type="match status" value="1"/>
</dbReference>
<keyword evidence="2" id="KW-0238">DNA-binding</keyword>
<organism evidence="5 6">
    <name type="scientific">Companilactobacillus nantensis DSM 16982</name>
    <dbReference type="NCBI Taxonomy" id="1423774"/>
    <lineage>
        <taxon>Bacteria</taxon>
        <taxon>Bacillati</taxon>
        <taxon>Bacillota</taxon>
        <taxon>Bacilli</taxon>
        <taxon>Lactobacillales</taxon>
        <taxon>Lactobacillaceae</taxon>
        <taxon>Companilactobacillus</taxon>
    </lineage>
</organism>
<name>A0A0R1WJI0_9LACO</name>
<dbReference type="InterPro" id="IPR036388">
    <property type="entry name" value="WH-like_DNA-bd_sf"/>
</dbReference>
<sequence length="254" mass="29288">MVIFVQKERLDLILKTLQEKQTLTLKEIIELTDSSRDTARRDIVKLTENNLVERNYGGISLPNTFQKLDSYLQRSDDYVNAKKELAKRAAVFTNQATQVYLDVSTTVEFMPKYLTNSNLFAVTNSLDIADQLLRNSPCKTRILGGNLDAEKRCVTGTRPCLDLENYTFDYAFLSSVGIDEEGIYYAYDDDIDYKAKIRKQSKKLVLLLDSSKVNVKHNFKVLNLDQIDYIITNDNLPRKLENRLLKSKTQMIYI</sequence>
<dbReference type="GO" id="GO:0003700">
    <property type="term" value="F:DNA-binding transcription factor activity"/>
    <property type="evidence" value="ECO:0007669"/>
    <property type="project" value="InterPro"/>
</dbReference>
<dbReference type="AlphaFoldDB" id="A0A0R1WJI0"/>
<dbReference type="SMART" id="SM00420">
    <property type="entry name" value="HTH_DEOR"/>
    <property type="match status" value="1"/>
</dbReference>
<dbReference type="EMBL" id="AZFV01000004">
    <property type="protein sequence ID" value="KRM18082.1"/>
    <property type="molecule type" value="Genomic_DNA"/>
</dbReference>
<evidence type="ECO:0000313" key="5">
    <source>
        <dbReference type="EMBL" id="KRM18082.1"/>
    </source>
</evidence>
<dbReference type="SUPFAM" id="SSF100950">
    <property type="entry name" value="NagB/RpiA/CoA transferase-like"/>
    <property type="match status" value="1"/>
</dbReference>
<dbReference type="InterPro" id="IPR037171">
    <property type="entry name" value="NagB/RpiA_transferase-like"/>
</dbReference>
<evidence type="ECO:0000313" key="6">
    <source>
        <dbReference type="Proteomes" id="UP000051302"/>
    </source>
</evidence>
<dbReference type="Proteomes" id="UP000051302">
    <property type="component" value="Unassembled WGS sequence"/>
</dbReference>
<dbReference type="InterPro" id="IPR050313">
    <property type="entry name" value="Carb_Metab_HTH_regulators"/>
</dbReference>
<evidence type="ECO:0000256" key="1">
    <source>
        <dbReference type="ARBA" id="ARBA00023015"/>
    </source>
</evidence>
<dbReference type="PROSITE" id="PS00894">
    <property type="entry name" value="HTH_DEOR_1"/>
    <property type="match status" value="1"/>
</dbReference>
<dbReference type="PANTHER" id="PTHR30363">
    <property type="entry name" value="HTH-TYPE TRANSCRIPTIONAL REGULATOR SRLR-RELATED"/>
    <property type="match status" value="1"/>
</dbReference>
<gene>
    <name evidence="5" type="ORF">FD31_GL001884</name>
</gene>
<dbReference type="InterPro" id="IPR036390">
    <property type="entry name" value="WH_DNA-bd_sf"/>
</dbReference>
<comment type="caution">
    <text evidence="5">The sequence shown here is derived from an EMBL/GenBank/DDBJ whole genome shotgun (WGS) entry which is preliminary data.</text>
</comment>
<dbReference type="Pfam" id="PF08220">
    <property type="entry name" value="HTH_DeoR"/>
    <property type="match status" value="1"/>
</dbReference>
<accession>A0A0R1WJI0</accession>
<evidence type="ECO:0000259" key="4">
    <source>
        <dbReference type="PROSITE" id="PS51000"/>
    </source>
</evidence>
<dbReference type="PROSITE" id="PS51000">
    <property type="entry name" value="HTH_DEOR_2"/>
    <property type="match status" value="1"/>
</dbReference>
<dbReference type="InterPro" id="IPR014036">
    <property type="entry name" value="DeoR-like_C"/>
</dbReference>
<dbReference type="PANTHER" id="PTHR30363:SF51">
    <property type="entry name" value="HTH-TYPE TRANSCRIPTIONAL REPRESSOR GLCR"/>
    <property type="match status" value="1"/>
</dbReference>
<evidence type="ECO:0000256" key="2">
    <source>
        <dbReference type="ARBA" id="ARBA00023125"/>
    </source>
</evidence>
<dbReference type="STRING" id="1423774.FD31_GL001884"/>
<protein>
    <submittedName>
        <fullName evidence="5">Transcription regulator</fullName>
    </submittedName>
</protein>
<keyword evidence="3" id="KW-0804">Transcription</keyword>
<keyword evidence="6" id="KW-1185">Reference proteome</keyword>
<dbReference type="Gene3D" id="3.40.50.1360">
    <property type="match status" value="1"/>
</dbReference>
<reference evidence="5 6" key="1">
    <citation type="journal article" date="2015" name="Genome Announc.">
        <title>Expanding the biotechnology potential of lactobacilli through comparative genomics of 213 strains and associated genera.</title>
        <authorList>
            <person name="Sun Z."/>
            <person name="Harris H.M."/>
            <person name="McCann A."/>
            <person name="Guo C."/>
            <person name="Argimon S."/>
            <person name="Zhang W."/>
            <person name="Yang X."/>
            <person name="Jeffery I.B."/>
            <person name="Cooney J.C."/>
            <person name="Kagawa T.F."/>
            <person name="Liu W."/>
            <person name="Song Y."/>
            <person name="Salvetti E."/>
            <person name="Wrobel A."/>
            <person name="Rasinkangas P."/>
            <person name="Parkhill J."/>
            <person name="Rea M.C."/>
            <person name="O'Sullivan O."/>
            <person name="Ritari J."/>
            <person name="Douillard F.P."/>
            <person name="Paul Ross R."/>
            <person name="Yang R."/>
            <person name="Briner A.E."/>
            <person name="Felis G.E."/>
            <person name="de Vos W.M."/>
            <person name="Barrangou R."/>
            <person name="Klaenhammer T.R."/>
            <person name="Caufield P.W."/>
            <person name="Cui Y."/>
            <person name="Zhang H."/>
            <person name="O'Toole P.W."/>
        </authorList>
    </citation>
    <scope>NUCLEOTIDE SEQUENCE [LARGE SCALE GENOMIC DNA]</scope>
    <source>
        <strain evidence="5 6">DSM 16982</strain>
    </source>
</reference>